<keyword evidence="3" id="KW-1185">Reference proteome</keyword>
<comment type="caution">
    <text evidence="2">The sequence shown here is derived from an EMBL/GenBank/DDBJ whole genome shotgun (WGS) entry which is preliminary data.</text>
</comment>
<protein>
    <submittedName>
        <fullName evidence="2">Uncharacterized protein</fullName>
    </submittedName>
</protein>
<gene>
    <name evidence="2" type="ORF">EVAR_69316_1</name>
</gene>
<evidence type="ECO:0000256" key="1">
    <source>
        <dbReference type="SAM" id="MobiDB-lite"/>
    </source>
</evidence>
<dbReference type="Proteomes" id="UP000299102">
    <property type="component" value="Unassembled WGS sequence"/>
</dbReference>
<proteinExistence type="predicted"/>
<evidence type="ECO:0000313" key="3">
    <source>
        <dbReference type="Proteomes" id="UP000299102"/>
    </source>
</evidence>
<organism evidence="2 3">
    <name type="scientific">Eumeta variegata</name>
    <name type="common">Bagworm moth</name>
    <name type="synonym">Eumeta japonica</name>
    <dbReference type="NCBI Taxonomy" id="151549"/>
    <lineage>
        <taxon>Eukaryota</taxon>
        <taxon>Metazoa</taxon>
        <taxon>Ecdysozoa</taxon>
        <taxon>Arthropoda</taxon>
        <taxon>Hexapoda</taxon>
        <taxon>Insecta</taxon>
        <taxon>Pterygota</taxon>
        <taxon>Neoptera</taxon>
        <taxon>Endopterygota</taxon>
        <taxon>Lepidoptera</taxon>
        <taxon>Glossata</taxon>
        <taxon>Ditrysia</taxon>
        <taxon>Tineoidea</taxon>
        <taxon>Psychidae</taxon>
        <taxon>Oiketicinae</taxon>
        <taxon>Eumeta</taxon>
    </lineage>
</organism>
<dbReference type="AlphaFoldDB" id="A0A4C1TLN5"/>
<dbReference type="EMBL" id="BGZK01005548">
    <property type="protein sequence ID" value="GBP14510.1"/>
    <property type="molecule type" value="Genomic_DNA"/>
</dbReference>
<evidence type="ECO:0000313" key="2">
    <source>
        <dbReference type="EMBL" id="GBP14510.1"/>
    </source>
</evidence>
<accession>A0A4C1TLN5</accession>
<reference evidence="2 3" key="1">
    <citation type="journal article" date="2019" name="Commun. Biol.">
        <title>The bagworm genome reveals a unique fibroin gene that provides high tensile strength.</title>
        <authorList>
            <person name="Kono N."/>
            <person name="Nakamura H."/>
            <person name="Ohtoshi R."/>
            <person name="Tomita M."/>
            <person name="Numata K."/>
            <person name="Arakawa K."/>
        </authorList>
    </citation>
    <scope>NUCLEOTIDE SEQUENCE [LARGE SCALE GENOMIC DNA]</scope>
</reference>
<name>A0A4C1TLN5_EUMVA</name>
<feature type="region of interest" description="Disordered" evidence="1">
    <location>
        <begin position="18"/>
        <end position="38"/>
    </location>
</feature>
<sequence>MTPTIPFWFRCRVSPRPALDFNADRDTDVGPPSDGSNNKLLFILERTPKRQRNTIAIAYKSYRDEDQINRFSIGQQRRMGAIHKLRHKFGGERNVAMRAKEQIKSFETSNPKYEDEKRFKVF</sequence>